<sequence length="31" mass="3576">MEDPDLIGEPKTKQSGRPVWASTFFWTAGHW</sequence>
<dbReference type="EMBL" id="CP010643">
    <property type="protein sequence ID" value="ATG36068.1"/>
    <property type="molecule type" value="Genomic_DNA"/>
</dbReference>
<organism evidence="1 2">
    <name type="scientific">Phaeobacter piscinae</name>
    <dbReference type="NCBI Taxonomy" id="1580596"/>
    <lineage>
        <taxon>Bacteria</taxon>
        <taxon>Pseudomonadati</taxon>
        <taxon>Pseudomonadota</taxon>
        <taxon>Alphaproteobacteria</taxon>
        <taxon>Rhodobacterales</taxon>
        <taxon>Roseobacteraceae</taxon>
        <taxon>Phaeobacter</taxon>
    </lineage>
</organism>
<name>A0ABM6PE74_9RHOB</name>
<reference evidence="1 2" key="1">
    <citation type="journal article" date="2017" name="Front. Microbiol.">
        <title>Phaeobacter piscinae sp. nov., a species of the Roseobacter group and potential aquaculture probiont.</title>
        <authorList>
            <person name="Sonnenschein E.C."/>
            <person name="Phippen C.B.W."/>
            <person name="Nielsen K.F."/>
            <person name="Mateiu R.V."/>
            <person name="Melchiorsen J."/>
            <person name="Gram L."/>
            <person name="Overmann J."/>
            <person name="Freese H.M."/>
        </authorList>
    </citation>
    <scope>NUCLEOTIDE SEQUENCE [LARGE SCALE GENOMIC DNA]</scope>
    <source>
        <strain evidence="1 2">P36</strain>
    </source>
</reference>
<protein>
    <recommendedName>
        <fullName evidence="3">Transposase</fullName>
    </recommendedName>
</protein>
<dbReference type="Proteomes" id="UP000218891">
    <property type="component" value="Chromosome"/>
</dbReference>
<reference evidence="1 2" key="2">
    <citation type="journal article" date="2017" name="Genome Biol. Evol.">
        <title>Trajectories and Drivers of Genome Evolution in Surface-Associated Marine Phaeobacter.</title>
        <authorList>
            <person name="Freese H.M."/>
            <person name="Sikorski J."/>
            <person name="Bunk B."/>
            <person name="Scheuner C."/>
            <person name="Meier-Kolthoff J.P."/>
            <person name="Sproer C."/>
            <person name="Gram L."/>
            <person name="Overmann J."/>
        </authorList>
    </citation>
    <scope>NUCLEOTIDE SEQUENCE [LARGE SCALE GENOMIC DNA]</scope>
    <source>
        <strain evidence="1 2">P36</strain>
    </source>
</reference>
<evidence type="ECO:0000313" key="1">
    <source>
        <dbReference type="EMBL" id="ATG36068.1"/>
    </source>
</evidence>
<evidence type="ECO:0008006" key="3">
    <source>
        <dbReference type="Google" id="ProtNLM"/>
    </source>
</evidence>
<gene>
    <name evidence="1" type="ORF">PhaeoP36_01933</name>
</gene>
<accession>A0ABM6PE74</accession>
<proteinExistence type="predicted"/>
<keyword evidence="2" id="KW-1185">Reference proteome</keyword>
<reference evidence="1 2" key="3">
    <citation type="journal article" date="2017" name="Int. J. Syst. Evol. Microbiol.">
        <title>Adaptation of Surface-Associated Bacteria to the Open Ocean: A Genomically Distinct Subpopulation of Phaeobacter gallaeciensis Colonizes Pacific Mesozooplankton.</title>
        <authorList>
            <person name="Freese H.M."/>
            <person name="Methner A."/>
            <person name="Overmann J."/>
        </authorList>
    </citation>
    <scope>NUCLEOTIDE SEQUENCE [LARGE SCALE GENOMIC DNA]</scope>
    <source>
        <strain evidence="1 2">P36</strain>
    </source>
</reference>
<reference evidence="1 2" key="4">
    <citation type="journal article" date="2018" name="Environ. Microbiol. Rep.">
        <title>Phylogenetic distribution of roseobacticides in the Roseobacter group and their effect on microalgae.</title>
        <authorList>
            <person name="Sonnenschein E.C."/>
            <person name="Phippen C.B."/>
            <person name="Bentzon-Tilia M."/>
            <person name="Rasmussen S.A."/>
            <person name="Nielsen K.F."/>
            <person name="Gram L."/>
        </authorList>
    </citation>
    <scope>NUCLEOTIDE SEQUENCE [LARGE SCALE GENOMIC DNA]</scope>
    <source>
        <strain evidence="1 2">P36</strain>
    </source>
</reference>
<evidence type="ECO:0000313" key="2">
    <source>
        <dbReference type="Proteomes" id="UP000218891"/>
    </source>
</evidence>